<reference evidence="2 3" key="1">
    <citation type="submission" date="2019-02" db="EMBL/GenBank/DDBJ databases">
        <title>Deep-cultivation of Planctomycetes and their phenomic and genomic characterization uncovers novel biology.</title>
        <authorList>
            <person name="Wiegand S."/>
            <person name="Jogler M."/>
            <person name="Boedeker C."/>
            <person name="Pinto D."/>
            <person name="Vollmers J."/>
            <person name="Rivas-Marin E."/>
            <person name="Kohn T."/>
            <person name="Peeters S.H."/>
            <person name="Heuer A."/>
            <person name="Rast P."/>
            <person name="Oberbeckmann S."/>
            <person name="Bunk B."/>
            <person name="Jeske O."/>
            <person name="Meyerdierks A."/>
            <person name="Storesund J.E."/>
            <person name="Kallscheuer N."/>
            <person name="Luecker S."/>
            <person name="Lage O.M."/>
            <person name="Pohl T."/>
            <person name="Merkel B.J."/>
            <person name="Hornburger P."/>
            <person name="Mueller R.-W."/>
            <person name="Bruemmer F."/>
            <person name="Labrenz M."/>
            <person name="Spormann A.M."/>
            <person name="Op den Camp H."/>
            <person name="Overmann J."/>
            <person name="Amann R."/>
            <person name="Jetten M.S.M."/>
            <person name="Mascher T."/>
            <person name="Medema M.H."/>
            <person name="Devos D.P."/>
            <person name="Kaster A.-K."/>
            <person name="Ovreas L."/>
            <person name="Rohde M."/>
            <person name="Galperin M.Y."/>
            <person name="Jogler C."/>
        </authorList>
    </citation>
    <scope>NUCLEOTIDE SEQUENCE [LARGE SCALE GENOMIC DNA]</scope>
    <source>
        <strain evidence="2 3">Pan44</strain>
    </source>
</reference>
<dbReference type="KEGG" id="ccos:Pan44_00900"/>
<organism evidence="2 3">
    <name type="scientific">Caulifigura coniformis</name>
    <dbReference type="NCBI Taxonomy" id="2527983"/>
    <lineage>
        <taxon>Bacteria</taxon>
        <taxon>Pseudomonadati</taxon>
        <taxon>Planctomycetota</taxon>
        <taxon>Planctomycetia</taxon>
        <taxon>Planctomycetales</taxon>
        <taxon>Planctomycetaceae</taxon>
        <taxon>Caulifigura</taxon>
    </lineage>
</organism>
<keyword evidence="1" id="KW-0472">Membrane</keyword>
<evidence type="ECO:0000313" key="2">
    <source>
        <dbReference type="EMBL" id="QDT52082.1"/>
    </source>
</evidence>
<dbReference type="EMBL" id="CP036271">
    <property type="protein sequence ID" value="QDT52082.1"/>
    <property type="molecule type" value="Genomic_DNA"/>
</dbReference>
<protein>
    <recommendedName>
        <fullName evidence="4">Alpha/beta hydrolase family protein</fullName>
    </recommendedName>
</protein>
<evidence type="ECO:0000313" key="3">
    <source>
        <dbReference type="Proteomes" id="UP000315700"/>
    </source>
</evidence>
<keyword evidence="3" id="KW-1185">Reference proteome</keyword>
<keyword evidence="1" id="KW-0812">Transmembrane</keyword>
<accession>A0A517S7I7</accession>
<feature type="transmembrane region" description="Helical" evidence="1">
    <location>
        <begin position="29"/>
        <end position="49"/>
    </location>
</feature>
<proteinExistence type="predicted"/>
<dbReference type="AlphaFoldDB" id="A0A517S7I7"/>
<name>A0A517S7I7_9PLAN</name>
<evidence type="ECO:0000256" key="1">
    <source>
        <dbReference type="SAM" id="Phobius"/>
    </source>
</evidence>
<sequence length="391" mass="43464">MQDVFGELLWRDGVCRACGFASFMHRSLFPVWLIARFVWLLLAWSILFAPRAMGGGVLIVDGDPRTVTQAVDVRIVQETASTVDEPSFAAPAVPQLEQPRVYAGPCYWSVSSRQSAQHPRDWNGCPLEVTQRNPDGSWTRSSIPHLVGQLQPGTPVLICVHGSFVSVEDNCKESAEAYNALRASAPGLPVHVIFYTWPSDGPYTFIAPVDVAVRGCRSDFNGFHIAWLLSNIPDQHPICLWGHSHGNRAVMSCVQLLAGGEVEDYCFTGYRSQGKRVRIVMAAAAFDHNWLNPGQRYDRVPGRVEGILNLQNRKDLPLAFYPLSRPFAHRAIARSGVTPRDRSKLGPQAAKIADCDVTDLLGHAHYWPEYYSRPSIMQTAIPYVYYVGRSG</sequence>
<keyword evidence="1" id="KW-1133">Transmembrane helix</keyword>
<evidence type="ECO:0008006" key="4">
    <source>
        <dbReference type="Google" id="ProtNLM"/>
    </source>
</evidence>
<gene>
    <name evidence="2" type="ORF">Pan44_00900</name>
</gene>
<dbReference type="InterPro" id="IPR029058">
    <property type="entry name" value="AB_hydrolase_fold"/>
</dbReference>
<dbReference type="Proteomes" id="UP000315700">
    <property type="component" value="Chromosome"/>
</dbReference>
<dbReference type="InParanoid" id="A0A517S7I7"/>
<dbReference type="SUPFAM" id="SSF53474">
    <property type="entry name" value="alpha/beta-Hydrolases"/>
    <property type="match status" value="1"/>
</dbReference>